<reference evidence="2" key="1">
    <citation type="submission" date="2017-02" db="UniProtKB">
        <authorList>
            <consortium name="WormBaseParasite"/>
        </authorList>
    </citation>
    <scope>IDENTIFICATION</scope>
</reference>
<dbReference type="Proteomes" id="UP000036681">
    <property type="component" value="Unplaced"/>
</dbReference>
<name>A0A0M3IV11_ASCLU</name>
<evidence type="ECO:0000313" key="1">
    <source>
        <dbReference type="Proteomes" id="UP000036681"/>
    </source>
</evidence>
<dbReference type="WBParaSite" id="ALUE_0002258901-mRNA-1">
    <property type="protein sequence ID" value="ALUE_0002258901-mRNA-1"/>
    <property type="gene ID" value="ALUE_0002258901"/>
</dbReference>
<protein>
    <submittedName>
        <fullName evidence="2">Uncharacterized protein</fullName>
    </submittedName>
</protein>
<keyword evidence="1" id="KW-1185">Reference proteome</keyword>
<organism evidence="1 2">
    <name type="scientific">Ascaris lumbricoides</name>
    <name type="common">Giant roundworm</name>
    <dbReference type="NCBI Taxonomy" id="6252"/>
    <lineage>
        <taxon>Eukaryota</taxon>
        <taxon>Metazoa</taxon>
        <taxon>Ecdysozoa</taxon>
        <taxon>Nematoda</taxon>
        <taxon>Chromadorea</taxon>
        <taxon>Rhabditida</taxon>
        <taxon>Spirurina</taxon>
        <taxon>Ascaridomorpha</taxon>
        <taxon>Ascaridoidea</taxon>
        <taxon>Ascarididae</taxon>
        <taxon>Ascaris</taxon>
    </lineage>
</organism>
<accession>A0A0M3IV11</accession>
<evidence type="ECO:0000313" key="2">
    <source>
        <dbReference type="WBParaSite" id="ALUE_0002258901-mRNA-1"/>
    </source>
</evidence>
<proteinExistence type="predicted"/>
<dbReference type="AlphaFoldDB" id="A0A0M3IV11"/>
<sequence length="67" mass="8139">MSKTKNYLQNFNVLNKFNRDLKKKKKTTNHLSDENVLIFEMQVYDLHHSIYPYDASLILIFVWDFLD</sequence>